<evidence type="ECO:0000313" key="5">
    <source>
        <dbReference type="EMBL" id="KAH6900410.1"/>
    </source>
</evidence>
<dbReference type="InterPro" id="IPR007111">
    <property type="entry name" value="NACHT_NTPase"/>
</dbReference>
<sequence>MEALNGVSSILTLVDLSFKLIGHCATYAQGIKNAKNDRARLLEEAMRLHHTLQNVKELLEKPQNSRLKSHKPLMLALWESQKQLHELAHMLPTSNGPPTRGMTSLQNLKWPFQHKEADKIVQNLSRLSQAISLAIQVDQITTLSNMDQTLILGKLPNATGASFDSHAEEHNPTCLPNTRVDILDTIQKWAHDPNSEAIFWLNGMAGTGKSTVSRTLARRFARKNGLAASFFFKRGEADRGNLSKFIPTIASQLMARQPAVGPYLKSAIEADPAVFDKAIREQFEKLIMGPLLKIDQDTWRVTTLVVVLDALDECDKDEDMKLIIALLSQTRRLNSTRLKIFITSRPELPIRLGFISIHGTYQDLVLHQVKPDVIGKDIRALFEHQLQAIKAEYNSSVSDKRKLPPDWPTEPDLQILVAMAVPLFLFAATVCRFVGDRKAGSPHQRLRLVLGYQTKSQSSKLDTLYLPILSQQVAELSSSERAKVIDNFRDIVGAIVTLAQPLPIPPLADLIDVAEEDIHTRLDLLHSVLSVPRTDDTPVRLLHISFRDFLLDSERQGSEFWIDEKETHKRLALNCIRIMKRDLHRDMCNVIKPGTYRTSISAQIISSSLSPAVQYACLFWVYHLDQAKVTVDDGGEIYGFLSRYFLYWIEALSLLGRMGECIKTIRTLQRLQRATGTWKLQDFLHDAVRFVLASMSAIDTTPLQIYSSALLFAPQKSIIRKLYPSEMPQWISLAPKSQEHWDRCLQTLEGSGVHHSVLGMAFTPDSKYIGLVSSDPTSHLWEVDSGQCLRSLRCPGLRYLSALALSPDLELVVSWSEKPTPAFRMWHSDTGKLVREFEDTKGRTITSVAFSPDAKVIASATNDNAIQLWPVDDIDHVEELRYHHTGKIGCIRFSSDSSLLASASQDSTVQIWAVNEARHLLELKGHHEDEITSISFSPDTKMIASASTDTKICLWQVQSGTYLKELNGHEMAVRDVAFSSPTLGLLASCSDDSTVRIWRVKSGECIQCFMGRGGHLSYVSFSSNSALLACASVFGTVSLWELDNIDDDKKNPGHTDKVTRVALSPDSTLLASASDDCTIRLWRVETGDCIQQLEGHDDGVNSIAFSKDSAFLASGSVDEVIRLWRLDDGECVRSFEGHAAPVMAVTFSLDSKLIASGSYDETVRIWHWQADDNGSVQVLHGHKWPVSTVAFSPDSTLLASGVIRLDEQPDISIRLWNIKNDQCILGFDNVHWMESLTFVPNPLRLVSLSAVGRVRVWNIDRGECTHQIRIATNAQSIGYRPETKRLITEFGDIDFSELLARDGQTLSIADHSPDYGISPDGSWVTWRGTKLLWIPPSFRRNSSAIFGSTVAIGSSIGTVSVIRFAAEGLFD</sequence>
<dbReference type="Gene3D" id="2.130.10.10">
    <property type="entry name" value="YVTN repeat-like/Quinoprotein amine dehydrogenase"/>
    <property type="match status" value="3"/>
</dbReference>
<dbReference type="SUPFAM" id="SSF50998">
    <property type="entry name" value="Quinoprotein alcohol dehydrogenase-like"/>
    <property type="match status" value="1"/>
</dbReference>
<feature type="repeat" description="WD" evidence="3">
    <location>
        <begin position="1093"/>
        <end position="1134"/>
    </location>
</feature>
<dbReference type="Pfam" id="PF00400">
    <property type="entry name" value="WD40"/>
    <property type="match status" value="8"/>
</dbReference>
<dbReference type="Gene3D" id="3.40.50.300">
    <property type="entry name" value="P-loop containing nucleotide triphosphate hydrolases"/>
    <property type="match status" value="1"/>
</dbReference>
<keyword evidence="1 3" id="KW-0853">WD repeat</keyword>
<evidence type="ECO:0000256" key="3">
    <source>
        <dbReference type="PROSITE-ProRule" id="PRU00221"/>
    </source>
</evidence>
<feature type="repeat" description="WD" evidence="3">
    <location>
        <begin position="845"/>
        <end position="879"/>
    </location>
</feature>
<dbReference type="InterPro" id="IPR011047">
    <property type="entry name" value="Quinoprotein_ADH-like_sf"/>
</dbReference>
<organism evidence="5 6">
    <name type="scientific">Thelonectria olida</name>
    <dbReference type="NCBI Taxonomy" id="1576542"/>
    <lineage>
        <taxon>Eukaryota</taxon>
        <taxon>Fungi</taxon>
        <taxon>Dikarya</taxon>
        <taxon>Ascomycota</taxon>
        <taxon>Pezizomycotina</taxon>
        <taxon>Sordariomycetes</taxon>
        <taxon>Hypocreomycetidae</taxon>
        <taxon>Hypocreales</taxon>
        <taxon>Nectriaceae</taxon>
        <taxon>Thelonectria</taxon>
    </lineage>
</organism>
<comment type="caution">
    <text evidence="5">The sequence shown here is derived from an EMBL/GenBank/DDBJ whole genome shotgun (WGS) entry which is preliminary data.</text>
</comment>
<feature type="repeat" description="WD" evidence="3">
    <location>
        <begin position="1135"/>
        <end position="1166"/>
    </location>
</feature>
<feature type="repeat" description="WD" evidence="3">
    <location>
        <begin position="966"/>
        <end position="1008"/>
    </location>
</feature>
<feature type="repeat" description="WD" evidence="3">
    <location>
        <begin position="1051"/>
        <end position="1092"/>
    </location>
</feature>
<dbReference type="PROSITE" id="PS50837">
    <property type="entry name" value="NACHT"/>
    <property type="match status" value="1"/>
</dbReference>
<feature type="repeat" description="WD" evidence="3">
    <location>
        <begin position="881"/>
        <end position="922"/>
    </location>
</feature>
<dbReference type="PANTHER" id="PTHR19879:SF9">
    <property type="entry name" value="TRANSCRIPTION INITIATION FACTOR TFIID SUBUNIT 5"/>
    <property type="match status" value="1"/>
</dbReference>
<dbReference type="EMBL" id="JAGPYM010000001">
    <property type="protein sequence ID" value="KAH6900410.1"/>
    <property type="molecule type" value="Genomic_DNA"/>
</dbReference>
<dbReference type="Pfam" id="PF24883">
    <property type="entry name" value="NPHP3_N"/>
    <property type="match status" value="1"/>
</dbReference>
<dbReference type="InterPro" id="IPR036322">
    <property type="entry name" value="WD40_repeat_dom_sf"/>
</dbReference>
<dbReference type="SMART" id="SM00320">
    <property type="entry name" value="WD40"/>
    <property type="match status" value="12"/>
</dbReference>
<dbReference type="SUPFAM" id="SSF101908">
    <property type="entry name" value="Putative isomerase YbhE"/>
    <property type="match status" value="1"/>
</dbReference>
<keyword evidence="2" id="KW-0677">Repeat</keyword>
<dbReference type="InterPro" id="IPR020472">
    <property type="entry name" value="WD40_PAC1"/>
</dbReference>
<gene>
    <name evidence="5" type="ORF">B0T10DRAFT_27921</name>
</gene>
<proteinExistence type="predicted"/>
<accession>A0A9P9AX40</accession>
<evidence type="ECO:0000256" key="2">
    <source>
        <dbReference type="ARBA" id="ARBA00022737"/>
    </source>
</evidence>
<evidence type="ECO:0000313" key="6">
    <source>
        <dbReference type="Proteomes" id="UP000777438"/>
    </source>
</evidence>
<reference evidence="5 6" key="1">
    <citation type="journal article" date="2021" name="Nat. Commun.">
        <title>Genetic determinants of endophytism in the Arabidopsis root mycobiome.</title>
        <authorList>
            <person name="Mesny F."/>
            <person name="Miyauchi S."/>
            <person name="Thiergart T."/>
            <person name="Pickel B."/>
            <person name="Atanasova L."/>
            <person name="Karlsson M."/>
            <person name="Huettel B."/>
            <person name="Barry K.W."/>
            <person name="Haridas S."/>
            <person name="Chen C."/>
            <person name="Bauer D."/>
            <person name="Andreopoulos W."/>
            <person name="Pangilinan J."/>
            <person name="LaButti K."/>
            <person name="Riley R."/>
            <person name="Lipzen A."/>
            <person name="Clum A."/>
            <person name="Drula E."/>
            <person name="Henrissat B."/>
            <person name="Kohler A."/>
            <person name="Grigoriev I.V."/>
            <person name="Martin F.M."/>
            <person name="Hacquard S."/>
        </authorList>
    </citation>
    <scope>NUCLEOTIDE SEQUENCE [LARGE SCALE GENOMIC DNA]</scope>
    <source>
        <strain evidence="5 6">MPI-CAGE-CH-0241</strain>
    </source>
</reference>
<feature type="repeat" description="WD" evidence="3">
    <location>
        <begin position="924"/>
        <end position="965"/>
    </location>
</feature>
<dbReference type="InterPro" id="IPR056884">
    <property type="entry name" value="NPHP3-like_N"/>
</dbReference>
<dbReference type="PRINTS" id="PR00320">
    <property type="entry name" value="GPROTEINBRPT"/>
</dbReference>
<evidence type="ECO:0000256" key="1">
    <source>
        <dbReference type="ARBA" id="ARBA00022574"/>
    </source>
</evidence>
<dbReference type="Proteomes" id="UP000777438">
    <property type="component" value="Unassembled WGS sequence"/>
</dbReference>
<dbReference type="PANTHER" id="PTHR19879">
    <property type="entry name" value="TRANSCRIPTION INITIATION FACTOR TFIID"/>
    <property type="match status" value="1"/>
</dbReference>
<protein>
    <submittedName>
        <fullName evidence="5">Vegetative incompatibility protein HET-E-1</fullName>
    </submittedName>
</protein>
<dbReference type="InterPro" id="IPR027417">
    <property type="entry name" value="P-loop_NTPase"/>
</dbReference>
<feature type="repeat" description="WD" evidence="3">
    <location>
        <begin position="750"/>
        <end position="791"/>
    </location>
</feature>
<dbReference type="InterPro" id="IPR001680">
    <property type="entry name" value="WD40_rpt"/>
</dbReference>
<dbReference type="PROSITE" id="PS50294">
    <property type="entry name" value="WD_REPEATS_REGION"/>
    <property type="match status" value="7"/>
</dbReference>
<feature type="domain" description="NACHT" evidence="4">
    <location>
        <begin position="197"/>
        <end position="346"/>
    </location>
</feature>
<dbReference type="PROSITE" id="PS50082">
    <property type="entry name" value="WD_REPEATS_2"/>
    <property type="match status" value="8"/>
</dbReference>
<dbReference type="SUPFAM" id="SSF52540">
    <property type="entry name" value="P-loop containing nucleoside triphosphate hydrolases"/>
    <property type="match status" value="1"/>
</dbReference>
<dbReference type="InterPro" id="IPR015943">
    <property type="entry name" value="WD40/YVTN_repeat-like_dom_sf"/>
</dbReference>
<dbReference type="CDD" id="cd00200">
    <property type="entry name" value="WD40"/>
    <property type="match status" value="1"/>
</dbReference>
<name>A0A9P9AX40_9HYPO</name>
<keyword evidence="6" id="KW-1185">Reference proteome</keyword>
<dbReference type="OrthoDB" id="674604at2759"/>
<evidence type="ECO:0000259" key="4">
    <source>
        <dbReference type="PROSITE" id="PS50837"/>
    </source>
</evidence>
<dbReference type="SUPFAM" id="SSF50978">
    <property type="entry name" value="WD40 repeat-like"/>
    <property type="match status" value="1"/>
</dbReference>